<dbReference type="InterPro" id="IPR036890">
    <property type="entry name" value="HATPase_C_sf"/>
</dbReference>
<dbReference type="PANTHER" id="PTHR43065:SF42">
    <property type="entry name" value="TWO-COMPONENT SENSOR PPRA"/>
    <property type="match status" value="1"/>
</dbReference>
<dbReference type="AlphaFoldDB" id="A0A6G5QQ13"/>
<protein>
    <submittedName>
        <fullName evidence="8">Cache sensor-containing two-component system histidine kinase</fullName>
    </submittedName>
</protein>
<keyword evidence="3 6" id="KW-0812">Transmembrane</keyword>
<evidence type="ECO:0000256" key="6">
    <source>
        <dbReference type="SAM" id="Phobius"/>
    </source>
</evidence>
<dbReference type="SUPFAM" id="SSF55874">
    <property type="entry name" value="ATPase domain of HSP90 chaperone/DNA topoisomerase II/histidine kinase"/>
    <property type="match status" value="1"/>
</dbReference>
<dbReference type="InterPro" id="IPR033479">
    <property type="entry name" value="dCache_1"/>
</dbReference>
<evidence type="ECO:0000256" key="1">
    <source>
        <dbReference type="ARBA" id="ARBA00004651"/>
    </source>
</evidence>
<gene>
    <name evidence="8" type="ORF">CRECT_2206</name>
</gene>
<keyword evidence="4 6" id="KW-1133">Transmembrane helix</keyword>
<feature type="domain" description="Histidine kinase" evidence="7">
    <location>
        <begin position="331"/>
        <end position="547"/>
    </location>
</feature>
<dbReference type="Gene3D" id="3.30.450.20">
    <property type="entry name" value="PAS domain"/>
    <property type="match status" value="1"/>
</dbReference>
<dbReference type="Pfam" id="PF02743">
    <property type="entry name" value="dCache_1"/>
    <property type="match status" value="1"/>
</dbReference>
<dbReference type="Pfam" id="PF02518">
    <property type="entry name" value="HATPase_c"/>
    <property type="match status" value="1"/>
</dbReference>
<keyword evidence="8" id="KW-0418">Kinase</keyword>
<organism evidence="8 9">
    <name type="scientific">Campylobacter rectus</name>
    <name type="common">Wolinella recta</name>
    <dbReference type="NCBI Taxonomy" id="203"/>
    <lineage>
        <taxon>Bacteria</taxon>
        <taxon>Pseudomonadati</taxon>
        <taxon>Campylobacterota</taxon>
        <taxon>Epsilonproteobacteria</taxon>
        <taxon>Campylobacterales</taxon>
        <taxon>Campylobacteraceae</taxon>
        <taxon>Campylobacter</taxon>
    </lineage>
</organism>
<dbReference type="SMART" id="SM00387">
    <property type="entry name" value="HATPase_c"/>
    <property type="match status" value="1"/>
</dbReference>
<keyword evidence="8" id="KW-0808">Transferase</keyword>
<accession>A0A6G5QQ13</accession>
<keyword evidence="5 6" id="KW-0472">Membrane</keyword>
<dbReference type="InterPro" id="IPR003594">
    <property type="entry name" value="HATPase_dom"/>
</dbReference>
<reference evidence="8 9" key="1">
    <citation type="submission" date="2016-07" db="EMBL/GenBank/DDBJ databases">
        <title>Comparative genomics of the Campylobacter concisus group.</title>
        <authorList>
            <person name="Miller W.G."/>
            <person name="Yee E."/>
            <person name="Chapman M.H."/>
            <person name="Huynh S."/>
            <person name="Bono J.L."/>
            <person name="On S.L.W."/>
            <person name="StLeger J."/>
            <person name="Foster G."/>
            <person name="Parker C.T."/>
        </authorList>
    </citation>
    <scope>NUCLEOTIDE SEQUENCE [LARGE SCALE GENOMIC DNA]</scope>
    <source>
        <strain evidence="8 9">ATCC 33238</strain>
    </source>
</reference>
<dbReference type="EMBL" id="CP012543">
    <property type="protein sequence ID" value="QCD47805.1"/>
    <property type="molecule type" value="Genomic_DNA"/>
</dbReference>
<evidence type="ECO:0000256" key="5">
    <source>
        <dbReference type="ARBA" id="ARBA00023136"/>
    </source>
</evidence>
<dbReference type="Proteomes" id="UP000502377">
    <property type="component" value="Chromosome"/>
</dbReference>
<keyword evidence="2" id="KW-1003">Cell membrane</keyword>
<dbReference type="PROSITE" id="PS50109">
    <property type="entry name" value="HIS_KIN"/>
    <property type="match status" value="1"/>
</dbReference>
<evidence type="ECO:0000256" key="4">
    <source>
        <dbReference type="ARBA" id="ARBA00022989"/>
    </source>
</evidence>
<evidence type="ECO:0000256" key="3">
    <source>
        <dbReference type="ARBA" id="ARBA00022692"/>
    </source>
</evidence>
<dbReference type="GO" id="GO:0005886">
    <property type="term" value="C:plasma membrane"/>
    <property type="evidence" value="ECO:0007669"/>
    <property type="project" value="UniProtKB-SubCell"/>
</dbReference>
<evidence type="ECO:0000313" key="8">
    <source>
        <dbReference type="EMBL" id="QCD47805.1"/>
    </source>
</evidence>
<evidence type="ECO:0000259" key="7">
    <source>
        <dbReference type="PROSITE" id="PS50109"/>
    </source>
</evidence>
<dbReference type="KEGG" id="crx:CRECT_2206"/>
<dbReference type="GO" id="GO:0016301">
    <property type="term" value="F:kinase activity"/>
    <property type="evidence" value="ECO:0007669"/>
    <property type="project" value="UniProtKB-KW"/>
</dbReference>
<comment type="subcellular location">
    <subcellularLocation>
        <location evidence="1">Cell membrane</location>
        <topology evidence="1">Multi-pass membrane protein</topology>
    </subcellularLocation>
</comment>
<evidence type="ECO:0000313" key="9">
    <source>
        <dbReference type="Proteomes" id="UP000502377"/>
    </source>
</evidence>
<dbReference type="Gene3D" id="3.30.565.10">
    <property type="entry name" value="Histidine kinase-like ATPase, C-terminal domain"/>
    <property type="match status" value="1"/>
</dbReference>
<feature type="transmembrane region" description="Helical" evidence="6">
    <location>
        <begin position="280"/>
        <end position="297"/>
    </location>
</feature>
<evidence type="ECO:0000256" key="2">
    <source>
        <dbReference type="ARBA" id="ARBA00022475"/>
    </source>
</evidence>
<dbReference type="RefSeq" id="WP_002945917.1">
    <property type="nucleotide sequence ID" value="NZ_CP012543.1"/>
</dbReference>
<dbReference type="Gene3D" id="1.10.287.130">
    <property type="match status" value="1"/>
</dbReference>
<sequence>MKALREHNFKIYFIIIFASLSVVLLGVKNYEDAKAQITTLADKNKIAASENMVGNFSFWLDERLHSLVRAAKFMQNADAIRDDEKLGGFIRLFKENSAEFDALQFLREDGEIFVDGKELGDDEAMPKSLRTGLVWFEETKSTLAPTVNFMQRHKTLDEPTLNLCVPVLDGSSFAGVFCGVVKLQNILKNMEKFKLAPDSYAFIVTHGGEILTPMKDAALKKQIEDKFKELFLRGEDITSIKIGSNFISVAEIPTLNWFIGAGTDNEKELAALLNSALKNALILLFAFAALALVANFLHNFMYSKIKNLQDDYEALLKHKARMSEAGELISGINHQFIQPVNSLNLMISSLLMLQKDGKLDAATLENMLQKGQAATVLLSDTIEIFRNFYKTSDSPQKFSVQRCVKDLLKLMHTELSKANVAVSLREFQDEEATQRMGIVQQILLILIHNAKDAVVERYKDEIAKRQIFIEVKFENGMCKIAVTDYGSGVSKAARDKILTQPKTTKKQGSGIGLYFGKKLANEKLSGDIRLLSAGDPTTFELGFEINLKE</sequence>
<proteinExistence type="predicted"/>
<dbReference type="InterPro" id="IPR005467">
    <property type="entry name" value="His_kinase_dom"/>
</dbReference>
<name>A0A6G5QQ13_CAMRE</name>
<dbReference type="PANTHER" id="PTHR43065">
    <property type="entry name" value="SENSOR HISTIDINE KINASE"/>
    <property type="match status" value="1"/>
</dbReference>
<feature type="transmembrane region" description="Helical" evidence="6">
    <location>
        <begin position="12"/>
        <end position="30"/>
    </location>
</feature>